<organism evidence="1 2">
    <name type="scientific">Conoideocrella luteorostrata</name>
    <dbReference type="NCBI Taxonomy" id="1105319"/>
    <lineage>
        <taxon>Eukaryota</taxon>
        <taxon>Fungi</taxon>
        <taxon>Dikarya</taxon>
        <taxon>Ascomycota</taxon>
        <taxon>Pezizomycotina</taxon>
        <taxon>Sordariomycetes</taxon>
        <taxon>Hypocreomycetidae</taxon>
        <taxon>Hypocreales</taxon>
        <taxon>Clavicipitaceae</taxon>
        <taxon>Conoideocrella</taxon>
    </lineage>
</organism>
<reference evidence="1" key="1">
    <citation type="submission" date="2023-06" db="EMBL/GenBank/DDBJ databases">
        <title>Conoideocrella luteorostrata (Hypocreales: Clavicipitaceae), a potential biocontrol fungus for elongate hemlock scale in United States Christmas tree production areas.</title>
        <authorList>
            <person name="Barrett H."/>
            <person name="Lovett B."/>
            <person name="Macias A.M."/>
            <person name="Stajich J.E."/>
            <person name="Kasson M.T."/>
        </authorList>
    </citation>
    <scope>NUCLEOTIDE SEQUENCE</scope>
    <source>
        <strain evidence="1">ARSEF 14590</strain>
    </source>
</reference>
<proteinExistence type="predicted"/>
<comment type="caution">
    <text evidence="1">The sequence shown here is derived from an EMBL/GenBank/DDBJ whole genome shotgun (WGS) entry which is preliminary data.</text>
</comment>
<evidence type="ECO:0000313" key="1">
    <source>
        <dbReference type="EMBL" id="KAK2612592.1"/>
    </source>
</evidence>
<accession>A0AAJ0D0P5</accession>
<name>A0AAJ0D0P5_9HYPO</name>
<dbReference type="AlphaFoldDB" id="A0AAJ0D0P5"/>
<dbReference type="EMBL" id="JASWJB010000014">
    <property type="protein sequence ID" value="KAK2612592.1"/>
    <property type="molecule type" value="Genomic_DNA"/>
</dbReference>
<dbReference type="Proteomes" id="UP001251528">
    <property type="component" value="Unassembled WGS sequence"/>
</dbReference>
<gene>
    <name evidence="1" type="ORF">QQS21_001364</name>
</gene>
<keyword evidence="2" id="KW-1185">Reference proteome</keyword>
<sequence>MTNYSGHKKAEDVVIKEIQIIVKTYDYVEEIAAALDLWVFDDTARQPMGKGELFALASVAWLRVSKDTDKEAVAAFMTKAMQALKTHPS</sequence>
<protein>
    <submittedName>
        <fullName evidence="1">Uncharacterized protein</fullName>
    </submittedName>
</protein>
<evidence type="ECO:0000313" key="2">
    <source>
        <dbReference type="Proteomes" id="UP001251528"/>
    </source>
</evidence>